<dbReference type="AlphaFoldDB" id="A0A9P9EUT1"/>
<accession>A0A9P9EUT1</accession>
<dbReference type="PANTHER" id="PTHR38850:SF2">
    <property type="entry name" value="CERATO-PLATANIN"/>
    <property type="match status" value="1"/>
</dbReference>
<dbReference type="EMBL" id="JAGMUU010000009">
    <property type="protein sequence ID" value="KAH7145647.1"/>
    <property type="molecule type" value="Genomic_DNA"/>
</dbReference>
<evidence type="ECO:0008006" key="4">
    <source>
        <dbReference type="Google" id="ProtNLM"/>
    </source>
</evidence>
<keyword evidence="3" id="KW-1185">Reference proteome</keyword>
<evidence type="ECO:0000313" key="2">
    <source>
        <dbReference type="EMBL" id="KAH7145647.1"/>
    </source>
</evidence>
<feature type="signal peptide" evidence="1">
    <location>
        <begin position="1"/>
        <end position="20"/>
    </location>
</feature>
<feature type="chain" id="PRO_5040228252" description="Cerato-platanin" evidence="1">
    <location>
        <begin position="21"/>
        <end position="221"/>
    </location>
</feature>
<sequence length="221" mass="23286">MFGSFTALLAAAASATMVSAAALAPRGASTGSMTPHDQYSSSIGVLGCKVNTNHIAYWPEAVGCDDICVKVSYGGRMVYLLRVDQSQGARDISYAAWNWLAFGKHAAVDPQMGGGIDMEYETVHPSKCADILDDGKLPLTASNSMLYVASCLSEPNSWVAKNYRLYNIADPICKWGVDERCTLNLAVSNQPSCSSGLGASNASGLKVTNIAYGTGKKVVAL</sequence>
<keyword evidence="1" id="KW-0732">Signal</keyword>
<gene>
    <name evidence="2" type="ORF">B0J13DRAFT_553785</name>
</gene>
<evidence type="ECO:0000256" key="1">
    <source>
        <dbReference type="SAM" id="SignalP"/>
    </source>
</evidence>
<dbReference type="OrthoDB" id="5370830at2759"/>
<reference evidence="2" key="1">
    <citation type="journal article" date="2021" name="Nat. Commun.">
        <title>Genetic determinants of endophytism in the Arabidopsis root mycobiome.</title>
        <authorList>
            <person name="Mesny F."/>
            <person name="Miyauchi S."/>
            <person name="Thiergart T."/>
            <person name="Pickel B."/>
            <person name="Atanasova L."/>
            <person name="Karlsson M."/>
            <person name="Huettel B."/>
            <person name="Barry K.W."/>
            <person name="Haridas S."/>
            <person name="Chen C."/>
            <person name="Bauer D."/>
            <person name="Andreopoulos W."/>
            <person name="Pangilinan J."/>
            <person name="LaButti K."/>
            <person name="Riley R."/>
            <person name="Lipzen A."/>
            <person name="Clum A."/>
            <person name="Drula E."/>
            <person name="Henrissat B."/>
            <person name="Kohler A."/>
            <person name="Grigoriev I.V."/>
            <person name="Martin F.M."/>
            <person name="Hacquard S."/>
        </authorList>
    </citation>
    <scope>NUCLEOTIDE SEQUENCE</scope>
    <source>
        <strain evidence="2">MPI-CAGE-AT-0021</strain>
    </source>
</reference>
<comment type="caution">
    <text evidence="2">The sequence shown here is derived from an EMBL/GenBank/DDBJ whole genome shotgun (WGS) entry which is preliminary data.</text>
</comment>
<dbReference type="Proteomes" id="UP000717696">
    <property type="component" value="Unassembled WGS sequence"/>
</dbReference>
<dbReference type="PANTHER" id="PTHR38850">
    <property type="entry name" value="CERATO-PLATANIN"/>
    <property type="match status" value="1"/>
</dbReference>
<evidence type="ECO:0000313" key="3">
    <source>
        <dbReference type="Proteomes" id="UP000717696"/>
    </source>
</evidence>
<name>A0A9P9EUT1_9HYPO</name>
<proteinExistence type="predicted"/>
<protein>
    <recommendedName>
        <fullName evidence="4">Cerato-platanin</fullName>
    </recommendedName>
</protein>
<organism evidence="2 3">
    <name type="scientific">Dactylonectria estremocensis</name>
    <dbReference type="NCBI Taxonomy" id="1079267"/>
    <lineage>
        <taxon>Eukaryota</taxon>
        <taxon>Fungi</taxon>
        <taxon>Dikarya</taxon>
        <taxon>Ascomycota</taxon>
        <taxon>Pezizomycotina</taxon>
        <taxon>Sordariomycetes</taxon>
        <taxon>Hypocreomycetidae</taxon>
        <taxon>Hypocreales</taxon>
        <taxon>Nectriaceae</taxon>
        <taxon>Dactylonectria</taxon>
    </lineage>
</organism>